<dbReference type="PANTHER" id="PTHR33103:SF27">
    <property type="entry name" value="OS04G0594700 PROTEIN"/>
    <property type="match status" value="1"/>
</dbReference>
<dbReference type="InterPro" id="IPR007750">
    <property type="entry name" value="DUF674"/>
</dbReference>
<evidence type="ECO:0008006" key="3">
    <source>
        <dbReference type="Google" id="ProtNLM"/>
    </source>
</evidence>
<dbReference type="PANTHER" id="PTHR33103">
    <property type="entry name" value="OS01G0153900 PROTEIN"/>
    <property type="match status" value="1"/>
</dbReference>
<evidence type="ECO:0000313" key="2">
    <source>
        <dbReference type="Proteomes" id="UP001172457"/>
    </source>
</evidence>
<comment type="caution">
    <text evidence="1">The sequence shown here is derived from an EMBL/GenBank/DDBJ whole genome shotgun (WGS) entry which is preliminary data.</text>
</comment>
<proteinExistence type="predicted"/>
<gene>
    <name evidence="1" type="ORF">OSB04_016403</name>
</gene>
<dbReference type="EMBL" id="JARYMX010000004">
    <property type="protein sequence ID" value="KAJ9552358.1"/>
    <property type="molecule type" value="Genomic_DNA"/>
</dbReference>
<accession>A0AA38T0X1</accession>
<dbReference type="AlphaFoldDB" id="A0AA38T0X1"/>
<organism evidence="1 2">
    <name type="scientific">Centaurea solstitialis</name>
    <name type="common">yellow star-thistle</name>
    <dbReference type="NCBI Taxonomy" id="347529"/>
    <lineage>
        <taxon>Eukaryota</taxon>
        <taxon>Viridiplantae</taxon>
        <taxon>Streptophyta</taxon>
        <taxon>Embryophyta</taxon>
        <taxon>Tracheophyta</taxon>
        <taxon>Spermatophyta</taxon>
        <taxon>Magnoliopsida</taxon>
        <taxon>eudicotyledons</taxon>
        <taxon>Gunneridae</taxon>
        <taxon>Pentapetalae</taxon>
        <taxon>asterids</taxon>
        <taxon>campanulids</taxon>
        <taxon>Asterales</taxon>
        <taxon>Asteraceae</taxon>
        <taxon>Carduoideae</taxon>
        <taxon>Cardueae</taxon>
        <taxon>Centaureinae</taxon>
        <taxon>Centaurea</taxon>
    </lineage>
</organism>
<name>A0AA38T0X1_9ASTR</name>
<keyword evidence="2" id="KW-1185">Reference proteome</keyword>
<dbReference type="Proteomes" id="UP001172457">
    <property type="component" value="Chromosome 4"/>
</dbReference>
<evidence type="ECO:0000313" key="1">
    <source>
        <dbReference type="EMBL" id="KAJ9552358.1"/>
    </source>
</evidence>
<protein>
    <recommendedName>
        <fullName evidence="3">DUF674 family protein</fullName>
    </recommendedName>
</protein>
<sequence length="468" mass="52803">MTMGESSAQSFCLKILVAKDENKVIMAESDKEFIEVLFSFMVMPIASAVRCTRNCVSEEIGCLDNLYESIENLDINFLQDKSFQDVLLNPRSAAEIYCKNLEMNLTESGCYDFYVCHNKECKVISCYKIGKCRCGKALTQRLEITPCSRFFPEVKGVFLKSTARFIITDDFKVMPVATMADLTLLSELGKYGKVEERTIKIGRNEVLNLLKRSLISKMPLSETFLEPSIDKSNIELLDMKHGPDGMDPPLKVMDFWDGKPKICLKLIFDKVKGIVLYAVAEEDFVNMLCTFLTFPLGYIFNQFPLLSFEGCMGNLHKSIEGTDINMFFHEERKEMLVNPKLTPGLAYPINLIGIEEATIPSQSSTFSPLLDAMILWSKPINCENQKVFGGFIKGPATFLVMDNLEVKPLSPISVKLLVDRLMVPLSDIGEQEVILDEKKAMRLLAASLASNHALTSTFLHKERNVDNW</sequence>
<reference evidence="1" key="1">
    <citation type="submission" date="2023-03" db="EMBL/GenBank/DDBJ databases">
        <title>Chromosome-scale reference genome and RAD-based genetic map of yellow starthistle (Centaurea solstitialis) reveal putative structural variation and QTLs associated with invader traits.</title>
        <authorList>
            <person name="Reatini B."/>
            <person name="Cang F.A."/>
            <person name="Jiang Q."/>
            <person name="Mckibben M.T.W."/>
            <person name="Barker M.S."/>
            <person name="Rieseberg L.H."/>
            <person name="Dlugosch K.M."/>
        </authorList>
    </citation>
    <scope>NUCLEOTIDE SEQUENCE</scope>
    <source>
        <strain evidence="1">CAN-66</strain>
        <tissue evidence="1">Leaf</tissue>
    </source>
</reference>
<dbReference type="Pfam" id="PF05056">
    <property type="entry name" value="DUF674"/>
    <property type="match status" value="1"/>
</dbReference>